<dbReference type="Proteomes" id="UP000193900">
    <property type="component" value="Unassembled WGS sequence"/>
</dbReference>
<proteinExistence type="inferred from homology"/>
<dbReference type="InterPro" id="IPR050166">
    <property type="entry name" value="ABC_transporter_ATP-bind"/>
</dbReference>
<comment type="similarity">
    <text evidence="1">Belongs to the ABC transporter superfamily.</text>
</comment>
<evidence type="ECO:0000256" key="4">
    <source>
        <dbReference type="ARBA" id="ARBA00022840"/>
    </source>
</evidence>
<keyword evidence="7" id="KW-1185">Reference proteome</keyword>
<dbReference type="PANTHER" id="PTHR42788:SF13">
    <property type="entry name" value="ALIPHATIC SULFONATES IMPORT ATP-BINDING PROTEIN SSUB"/>
    <property type="match status" value="1"/>
</dbReference>
<dbReference type="SMART" id="SM00382">
    <property type="entry name" value="AAA"/>
    <property type="match status" value="1"/>
</dbReference>
<keyword evidence="6" id="KW-0378">Hydrolase</keyword>
<dbReference type="SUPFAM" id="SSF52540">
    <property type="entry name" value="P-loop containing nucleoside triphosphate hydrolases"/>
    <property type="match status" value="1"/>
</dbReference>
<evidence type="ECO:0000259" key="5">
    <source>
        <dbReference type="PROSITE" id="PS50893"/>
    </source>
</evidence>
<evidence type="ECO:0000256" key="2">
    <source>
        <dbReference type="ARBA" id="ARBA00022448"/>
    </source>
</evidence>
<dbReference type="GO" id="GO:0016887">
    <property type="term" value="F:ATP hydrolysis activity"/>
    <property type="evidence" value="ECO:0007669"/>
    <property type="project" value="InterPro"/>
</dbReference>
<name>A0A1Y5TWM7_9RHOB</name>
<dbReference type="InterPro" id="IPR003593">
    <property type="entry name" value="AAA+_ATPase"/>
</dbReference>
<dbReference type="Pfam" id="PF00005">
    <property type="entry name" value="ABC_tran"/>
    <property type="match status" value="1"/>
</dbReference>
<dbReference type="EMBL" id="FWFZ01000036">
    <property type="protein sequence ID" value="SLN75560.1"/>
    <property type="molecule type" value="Genomic_DNA"/>
</dbReference>
<dbReference type="Gene3D" id="3.40.50.300">
    <property type="entry name" value="P-loop containing nucleotide triphosphate hydrolases"/>
    <property type="match status" value="1"/>
</dbReference>
<dbReference type="PROSITE" id="PS50893">
    <property type="entry name" value="ABC_TRANSPORTER_2"/>
    <property type="match status" value="1"/>
</dbReference>
<evidence type="ECO:0000256" key="3">
    <source>
        <dbReference type="ARBA" id="ARBA00022741"/>
    </source>
</evidence>
<dbReference type="InterPro" id="IPR017871">
    <property type="entry name" value="ABC_transporter-like_CS"/>
</dbReference>
<dbReference type="InterPro" id="IPR027417">
    <property type="entry name" value="P-loop_NTPase"/>
</dbReference>
<keyword evidence="2" id="KW-0813">Transport</keyword>
<sequence>MLEMTKDTAAAGETKVSLKNLQLSFPDQSGGVKQIYQGLDLEIEKGSFTVLLGPSGCGKSTLLNIMDGLLQPNSADEILIDGEDLRDRPDLSRQMAYVFQGPRLLKWKTLAENAEFGLRGLGVQPRDRWPELMERYFAAVGLSEYMHHYPSQVSGGMQQRAAIVRAWVNEPQILLMDEPFSHLDEITAAEMRRILVDLWRAEEVHRTVVFVTHDISEAAQLATDIVMLTPAPSSICFRRKVDLPWPRHIESDEVMDLEKELRKAFAERAGVRF</sequence>
<dbReference type="PANTHER" id="PTHR42788">
    <property type="entry name" value="TAURINE IMPORT ATP-BINDING PROTEIN-RELATED"/>
    <property type="match status" value="1"/>
</dbReference>
<accession>A0A1Y5TWM7</accession>
<feature type="domain" description="ABC transporter" evidence="5">
    <location>
        <begin position="16"/>
        <end position="255"/>
    </location>
</feature>
<keyword evidence="3" id="KW-0547">Nucleotide-binding</keyword>
<protein>
    <submittedName>
        <fullName evidence="6">Bicarbonate transport ATP-binding protein CmpC</fullName>
        <ecNumber evidence="6">3.6.3.-</ecNumber>
    </submittedName>
</protein>
<organism evidence="6 7">
    <name type="scientific">Roseisalinus antarcticus</name>
    <dbReference type="NCBI Taxonomy" id="254357"/>
    <lineage>
        <taxon>Bacteria</taxon>
        <taxon>Pseudomonadati</taxon>
        <taxon>Pseudomonadota</taxon>
        <taxon>Alphaproteobacteria</taxon>
        <taxon>Rhodobacterales</taxon>
        <taxon>Roseobacteraceae</taxon>
        <taxon>Roseisalinus</taxon>
    </lineage>
</organism>
<keyword evidence="4 6" id="KW-0067">ATP-binding</keyword>
<dbReference type="PROSITE" id="PS00211">
    <property type="entry name" value="ABC_TRANSPORTER_1"/>
    <property type="match status" value="1"/>
</dbReference>
<evidence type="ECO:0000313" key="6">
    <source>
        <dbReference type="EMBL" id="SLN75560.1"/>
    </source>
</evidence>
<evidence type="ECO:0000256" key="1">
    <source>
        <dbReference type="ARBA" id="ARBA00005417"/>
    </source>
</evidence>
<dbReference type="AlphaFoldDB" id="A0A1Y5TWM7"/>
<dbReference type="EC" id="3.6.3.-" evidence="6"/>
<dbReference type="InterPro" id="IPR003439">
    <property type="entry name" value="ABC_transporter-like_ATP-bd"/>
</dbReference>
<reference evidence="6 7" key="1">
    <citation type="submission" date="2017-03" db="EMBL/GenBank/DDBJ databases">
        <authorList>
            <person name="Afonso C.L."/>
            <person name="Miller P.J."/>
            <person name="Scott M.A."/>
            <person name="Spackman E."/>
            <person name="Goraichik I."/>
            <person name="Dimitrov K.M."/>
            <person name="Suarez D.L."/>
            <person name="Swayne D.E."/>
        </authorList>
    </citation>
    <scope>NUCLEOTIDE SEQUENCE [LARGE SCALE GENOMIC DNA]</scope>
    <source>
        <strain evidence="6 7">CECT 7023</strain>
    </source>
</reference>
<dbReference type="GO" id="GO:0005524">
    <property type="term" value="F:ATP binding"/>
    <property type="evidence" value="ECO:0007669"/>
    <property type="project" value="UniProtKB-KW"/>
</dbReference>
<gene>
    <name evidence="6" type="primary">cmpC</name>
    <name evidence="6" type="ORF">ROA7023_03987</name>
</gene>
<evidence type="ECO:0000313" key="7">
    <source>
        <dbReference type="Proteomes" id="UP000193900"/>
    </source>
</evidence>